<gene>
    <name evidence="2" type="ORF">IEQ34_008568</name>
</gene>
<protein>
    <submittedName>
        <fullName evidence="2">Uncharacterized protein</fullName>
    </submittedName>
</protein>
<dbReference type="Proteomes" id="UP000775213">
    <property type="component" value="Unassembled WGS sequence"/>
</dbReference>
<dbReference type="EMBL" id="JAGFBR010000009">
    <property type="protein sequence ID" value="KAH0460993.1"/>
    <property type="molecule type" value="Genomic_DNA"/>
</dbReference>
<evidence type="ECO:0000313" key="3">
    <source>
        <dbReference type="Proteomes" id="UP000775213"/>
    </source>
</evidence>
<accession>A0AAV7GZA8</accession>
<evidence type="ECO:0000256" key="1">
    <source>
        <dbReference type="SAM" id="MobiDB-lite"/>
    </source>
</evidence>
<comment type="caution">
    <text evidence="2">The sequence shown here is derived from an EMBL/GenBank/DDBJ whole genome shotgun (WGS) entry which is preliminary data.</text>
</comment>
<proteinExistence type="predicted"/>
<feature type="region of interest" description="Disordered" evidence="1">
    <location>
        <begin position="1"/>
        <end position="28"/>
    </location>
</feature>
<sequence length="179" mass="19474">MPPAISGPGDGRPSREPPPSPIATGKVLSSAAVQDEILSVYLETSLKMGTSDDFSKSSQTVAPESKLAGNAETFDSNVDKEFDELDRILSECKELDNDAIDGLATENNTWIDSSSSFSCHGTRNMEAFNSRWPELPRNPKFFFDFLPKAMPIPPSGPTMQHNSSGLADKWKIIAISTHL</sequence>
<feature type="region of interest" description="Disordered" evidence="1">
    <location>
        <begin position="49"/>
        <end position="68"/>
    </location>
</feature>
<dbReference type="AlphaFoldDB" id="A0AAV7GZA8"/>
<reference evidence="2 3" key="1">
    <citation type="journal article" date="2021" name="Hortic Res">
        <title>Chromosome-scale assembly of the Dendrobium chrysotoxum genome enhances the understanding of orchid evolution.</title>
        <authorList>
            <person name="Zhang Y."/>
            <person name="Zhang G.Q."/>
            <person name="Zhang D."/>
            <person name="Liu X.D."/>
            <person name="Xu X.Y."/>
            <person name="Sun W.H."/>
            <person name="Yu X."/>
            <person name="Zhu X."/>
            <person name="Wang Z.W."/>
            <person name="Zhao X."/>
            <person name="Zhong W.Y."/>
            <person name="Chen H."/>
            <person name="Yin W.L."/>
            <person name="Huang T."/>
            <person name="Niu S.C."/>
            <person name="Liu Z.J."/>
        </authorList>
    </citation>
    <scope>NUCLEOTIDE SEQUENCE [LARGE SCALE GENOMIC DNA]</scope>
    <source>
        <strain evidence="2">Lindl</strain>
    </source>
</reference>
<keyword evidence="3" id="KW-1185">Reference proteome</keyword>
<name>A0AAV7GZA8_DENCH</name>
<organism evidence="2 3">
    <name type="scientific">Dendrobium chrysotoxum</name>
    <name type="common">Orchid</name>
    <dbReference type="NCBI Taxonomy" id="161865"/>
    <lineage>
        <taxon>Eukaryota</taxon>
        <taxon>Viridiplantae</taxon>
        <taxon>Streptophyta</taxon>
        <taxon>Embryophyta</taxon>
        <taxon>Tracheophyta</taxon>
        <taxon>Spermatophyta</taxon>
        <taxon>Magnoliopsida</taxon>
        <taxon>Liliopsida</taxon>
        <taxon>Asparagales</taxon>
        <taxon>Orchidaceae</taxon>
        <taxon>Epidendroideae</taxon>
        <taxon>Malaxideae</taxon>
        <taxon>Dendrobiinae</taxon>
        <taxon>Dendrobium</taxon>
    </lineage>
</organism>
<evidence type="ECO:0000313" key="2">
    <source>
        <dbReference type="EMBL" id="KAH0460993.1"/>
    </source>
</evidence>